<evidence type="ECO:0000259" key="2">
    <source>
        <dbReference type="PROSITE" id="PS50943"/>
    </source>
</evidence>
<protein>
    <submittedName>
        <fullName evidence="3">Helix-turn-helix transcriptional regulator</fullName>
    </submittedName>
</protein>
<dbReference type="InterPro" id="IPR010982">
    <property type="entry name" value="Lambda_DNA-bd_dom_sf"/>
</dbReference>
<dbReference type="Proteomes" id="UP001158045">
    <property type="component" value="Unassembled WGS sequence"/>
</dbReference>
<dbReference type="Pfam" id="PF01381">
    <property type="entry name" value="HTH_3"/>
    <property type="match status" value="1"/>
</dbReference>
<evidence type="ECO:0000256" key="1">
    <source>
        <dbReference type="ARBA" id="ARBA00023125"/>
    </source>
</evidence>
<proteinExistence type="predicted"/>
<dbReference type="SUPFAM" id="SSF47413">
    <property type="entry name" value="lambda repressor-like DNA-binding domains"/>
    <property type="match status" value="1"/>
</dbReference>
<dbReference type="SMART" id="SM00530">
    <property type="entry name" value="HTH_XRE"/>
    <property type="match status" value="1"/>
</dbReference>
<accession>A0ABT6NGK7</accession>
<reference evidence="3 4" key="1">
    <citation type="submission" date="2023-04" db="EMBL/GenBank/DDBJ databases">
        <title>Fusibacter bizertensis strain WBS, isolated from littoral bottom sediments of the Arctic seas - biochemical and genomic analysis.</title>
        <authorList>
            <person name="Brioukhanov A.L."/>
        </authorList>
    </citation>
    <scope>NUCLEOTIDE SEQUENCE [LARGE SCALE GENOMIC DNA]</scope>
    <source>
        <strain evidence="3 4">WBS</strain>
    </source>
</reference>
<dbReference type="RefSeq" id="WP_281095465.1">
    <property type="nucleotide sequence ID" value="NZ_JARYZI010000013.1"/>
</dbReference>
<organism evidence="3 4">
    <name type="scientific">Fusibacter bizertensis</name>
    <dbReference type="NCBI Taxonomy" id="1488331"/>
    <lineage>
        <taxon>Bacteria</taxon>
        <taxon>Bacillati</taxon>
        <taxon>Bacillota</taxon>
        <taxon>Clostridia</taxon>
        <taxon>Eubacteriales</taxon>
        <taxon>Eubacteriales Family XII. Incertae Sedis</taxon>
        <taxon>Fusibacter</taxon>
    </lineage>
</organism>
<dbReference type="PANTHER" id="PTHR46558">
    <property type="entry name" value="TRACRIPTIONAL REGULATORY PROTEIN-RELATED-RELATED"/>
    <property type="match status" value="1"/>
</dbReference>
<comment type="caution">
    <text evidence="3">The sequence shown here is derived from an EMBL/GenBank/DDBJ whole genome shotgun (WGS) entry which is preliminary data.</text>
</comment>
<sequence length="68" mass="7595">MGLSNTLKVQRAILGINQSELSNLVGVSRQTISLIERGDYNPSITLVLKLTKVFGVTTEELFHYEEDN</sequence>
<dbReference type="PROSITE" id="PS50943">
    <property type="entry name" value="HTH_CROC1"/>
    <property type="match status" value="1"/>
</dbReference>
<feature type="domain" description="HTH cro/C1-type" evidence="2">
    <location>
        <begin position="7"/>
        <end position="61"/>
    </location>
</feature>
<name>A0ABT6NGK7_9FIRM</name>
<keyword evidence="1" id="KW-0238">DNA-binding</keyword>
<gene>
    <name evidence="3" type="ORF">QE109_15520</name>
</gene>
<keyword evidence="4" id="KW-1185">Reference proteome</keyword>
<dbReference type="InterPro" id="IPR001387">
    <property type="entry name" value="Cro/C1-type_HTH"/>
</dbReference>
<evidence type="ECO:0000313" key="4">
    <source>
        <dbReference type="Proteomes" id="UP001158045"/>
    </source>
</evidence>
<dbReference type="CDD" id="cd00093">
    <property type="entry name" value="HTH_XRE"/>
    <property type="match status" value="1"/>
</dbReference>
<dbReference type="PANTHER" id="PTHR46558:SF12">
    <property type="entry name" value="DNA-BINDING PROTEIN"/>
    <property type="match status" value="1"/>
</dbReference>
<evidence type="ECO:0000313" key="3">
    <source>
        <dbReference type="EMBL" id="MDH8679568.1"/>
    </source>
</evidence>
<dbReference type="EMBL" id="JARYZI010000013">
    <property type="protein sequence ID" value="MDH8679568.1"/>
    <property type="molecule type" value="Genomic_DNA"/>
</dbReference>
<dbReference type="Gene3D" id="1.10.260.40">
    <property type="entry name" value="lambda repressor-like DNA-binding domains"/>
    <property type="match status" value="1"/>
</dbReference>